<accession>A0A6A6TDH3</accession>
<evidence type="ECO:0000313" key="4">
    <source>
        <dbReference type="EMBL" id="KAF2656674.1"/>
    </source>
</evidence>
<name>A0A6A6TDH3_9PLEO</name>
<dbReference type="InterPro" id="IPR036465">
    <property type="entry name" value="vWFA_dom_sf"/>
</dbReference>
<dbReference type="Proteomes" id="UP000799324">
    <property type="component" value="Unassembled WGS sequence"/>
</dbReference>
<evidence type="ECO:0000256" key="1">
    <source>
        <dbReference type="SAM" id="MobiDB-lite"/>
    </source>
</evidence>
<dbReference type="PANTHER" id="PTHR45737">
    <property type="entry name" value="VON WILLEBRAND FACTOR A DOMAIN-CONTAINING PROTEIN 5A"/>
    <property type="match status" value="1"/>
</dbReference>
<dbReference type="Gene3D" id="3.40.50.410">
    <property type="entry name" value="von Willebrand factor, type A domain"/>
    <property type="match status" value="1"/>
</dbReference>
<dbReference type="Pfam" id="PF13768">
    <property type="entry name" value="VWA_3"/>
    <property type="match status" value="1"/>
</dbReference>
<evidence type="ECO:0000259" key="2">
    <source>
        <dbReference type="PROSITE" id="PS50234"/>
    </source>
</evidence>
<feature type="region of interest" description="Disordered" evidence="1">
    <location>
        <begin position="684"/>
        <end position="732"/>
    </location>
</feature>
<dbReference type="EMBL" id="MU004333">
    <property type="protein sequence ID" value="KAF2656674.1"/>
    <property type="molecule type" value="Genomic_DNA"/>
</dbReference>
<dbReference type="OrthoDB" id="1729737at2759"/>
<protein>
    <recommendedName>
        <fullName evidence="6">VIT-domain-containing protein</fullName>
    </recommendedName>
</protein>
<sequence>MSRSYYPRICGCYYTQEVNNRLERTYLPQVKLDAHITIFSTASRTVLKQTFVNRSKDKPLGEIRYAFPLFDGVGVVGFKCEVDDRTIYGLVKEKAEARKAYEEAKAKGEKAALLEQLPDMSDVFTTSVSGVPEGSSVLVTITYVQELKHDAEVDGVRLTIPTHIAPRYGSYPGNSIDSSTVNDSNGISITVDISMVEGVPIKKIISPSHPVEVALGSLSTSTIDEDSSMSKASASLALGTTQLEKDFVLQIVAKDIGIPQAILETHPTLSAQRALMTTLVPKFNLKSAKPEIIFIADRSGSMSGNIPTLISALQVFLKSIPVGCMFNICSFGSKHEFLWGKSKLYGQDTLTEASKYINSFGSDFGGTETLNAVKAAVDIRHKGLPTELILLTDGDITAQQQMFDYLNEQTKSGDIRVFPIGIGGGVSSALIEGVARAGRGFAQHVGNKERLDGKMVRMLKGALTPHIKDYQLEVKYEDDTVESVAESLRTRLNFEDLGERNTKKEEARYPLRDKPISLYDPNTKEDKENEDDFMMDLPQLDRPKLMQAPQEIPALFSFNRTSVYLLLSPAASNLKPKSVVLKGTSPQGPLELEIPIQIQEYPDEMIHQLAARKATQELEEGRGWIRNIVTDTGSRVKDKFPAQYEMIQKREAVRLGVEFQVGGKHCSFVAVEANEAEIEEQRKKALEHSINKGNSTGAQDEGNDEWEMVEETRTEESFAPGSEVAVRNKQLV</sequence>
<dbReference type="InterPro" id="IPR002035">
    <property type="entry name" value="VWF_A"/>
</dbReference>
<feature type="domain" description="VIT" evidence="3">
    <location>
        <begin position="13"/>
        <end position="145"/>
    </location>
</feature>
<dbReference type="PROSITE" id="PS51468">
    <property type="entry name" value="VIT"/>
    <property type="match status" value="1"/>
</dbReference>
<keyword evidence="5" id="KW-1185">Reference proteome</keyword>
<dbReference type="PROSITE" id="PS50234">
    <property type="entry name" value="VWFA"/>
    <property type="match status" value="1"/>
</dbReference>
<organism evidence="4 5">
    <name type="scientific">Lophiostoma macrostomum CBS 122681</name>
    <dbReference type="NCBI Taxonomy" id="1314788"/>
    <lineage>
        <taxon>Eukaryota</taxon>
        <taxon>Fungi</taxon>
        <taxon>Dikarya</taxon>
        <taxon>Ascomycota</taxon>
        <taxon>Pezizomycotina</taxon>
        <taxon>Dothideomycetes</taxon>
        <taxon>Pleosporomycetidae</taxon>
        <taxon>Pleosporales</taxon>
        <taxon>Lophiostomataceae</taxon>
        <taxon>Lophiostoma</taxon>
    </lineage>
</organism>
<dbReference type="Pfam" id="PF08487">
    <property type="entry name" value="VIT"/>
    <property type="match status" value="1"/>
</dbReference>
<feature type="domain" description="VWFA" evidence="2">
    <location>
        <begin position="291"/>
        <end position="467"/>
    </location>
</feature>
<dbReference type="AlphaFoldDB" id="A0A6A6TDH3"/>
<dbReference type="InterPro" id="IPR013694">
    <property type="entry name" value="VIT"/>
</dbReference>
<evidence type="ECO:0000259" key="3">
    <source>
        <dbReference type="PROSITE" id="PS51468"/>
    </source>
</evidence>
<dbReference type="SUPFAM" id="SSF53300">
    <property type="entry name" value="vWA-like"/>
    <property type="match status" value="1"/>
</dbReference>
<gene>
    <name evidence="4" type="ORF">K491DRAFT_361542</name>
</gene>
<dbReference type="SMART" id="SM00327">
    <property type="entry name" value="VWA"/>
    <property type="match status" value="1"/>
</dbReference>
<proteinExistence type="predicted"/>
<dbReference type="SMART" id="SM00609">
    <property type="entry name" value="VIT"/>
    <property type="match status" value="1"/>
</dbReference>
<evidence type="ECO:0000313" key="5">
    <source>
        <dbReference type="Proteomes" id="UP000799324"/>
    </source>
</evidence>
<dbReference type="PANTHER" id="PTHR45737:SF6">
    <property type="entry name" value="VON WILLEBRAND FACTOR A DOMAIN-CONTAINING PROTEIN 5A"/>
    <property type="match status" value="1"/>
</dbReference>
<reference evidence="4" key="1">
    <citation type="journal article" date="2020" name="Stud. Mycol.">
        <title>101 Dothideomycetes genomes: a test case for predicting lifestyles and emergence of pathogens.</title>
        <authorList>
            <person name="Haridas S."/>
            <person name="Albert R."/>
            <person name="Binder M."/>
            <person name="Bloem J."/>
            <person name="Labutti K."/>
            <person name="Salamov A."/>
            <person name="Andreopoulos B."/>
            <person name="Baker S."/>
            <person name="Barry K."/>
            <person name="Bills G."/>
            <person name="Bluhm B."/>
            <person name="Cannon C."/>
            <person name="Castanera R."/>
            <person name="Culley D."/>
            <person name="Daum C."/>
            <person name="Ezra D."/>
            <person name="Gonzalez J."/>
            <person name="Henrissat B."/>
            <person name="Kuo A."/>
            <person name="Liang C."/>
            <person name="Lipzen A."/>
            <person name="Lutzoni F."/>
            <person name="Magnuson J."/>
            <person name="Mondo S."/>
            <person name="Nolan M."/>
            <person name="Ohm R."/>
            <person name="Pangilinan J."/>
            <person name="Park H.-J."/>
            <person name="Ramirez L."/>
            <person name="Alfaro M."/>
            <person name="Sun H."/>
            <person name="Tritt A."/>
            <person name="Yoshinaga Y."/>
            <person name="Zwiers L.-H."/>
            <person name="Turgeon B."/>
            <person name="Goodwin S."/>
            <person name="Spatafora J."/>
            <person name="Crous P."/>
            <person name="Grigoriev I."/>
        </authorList>
    </citation>
    <scope>NUCLEOTIDE SEQUENCE</scope>
    <source>
        <strain evidence="4">CBS 122681</strain>
    </source>
</reference>
<evidence type="ECO:0008006" key="6">
    <source>
        <dbReference type="Google" id="ProtNLM"/>
    </source>
</evidence>